<gene>
    <name evidence="1" type="ORF">EZS28_047751</name>
</gene>
<comment type="caution">
    <text evidence="1">The sequence shown here is derived from an EMBL/GenBank/DDBJ whole genome shotgun (WGS) entry which is preliminary data.</text>
</comment>
<dbReference type="Proteomes" id="UP000324800">
    <property type="component" value="Unassembled WGS sequence"/>
</dbReference>
<protein>
    <submittedName>
        <fullName evidence="1">Uncharacterized protein</fullName>
    </submittedName>
</protein>
<dbReference type="AlphaFoldDB" id="A0A5J4TG40"/>
<accession>A0A5J4TG40</accession>
<proteinExistence type="predicted"/>
<feature type="non-terminal residue" evidence="1">
    <location>
        <position position="159"/>
    </location>
</feature>
<sequence>MEELYQFAQSLGKTHHASDYDVFKIFEALVDDKELDDEQKQFYEQKKLEYNDSRFYSVSIVVLIKSSSSQFVFANSVKSYLSAWRIVDPHGGTDPSVIVLALQYILVPLLQNPPIGSVLLTPHKIGLPAEQLTDPLVAPLVAPVPAITDPLKDNVFPSV</sequence>
<organism evidence="1 2">
    <name type="scientific">Streblomastix strix</name>
    <dbReference type="NCBI Taxonomy" id="222440"/>
    <lineage>
        <taxon>Eukaryota</taxon>
        <taxon>Metamonada</taxon>
        <taxon>Preaxostyla</taxon>
        <taxon>Oxymonadida</taxon>
        <taxon>Streblomastigidae</taxon>
        <taxon>Streblomastix</taxon>
    </lineage>
</organism>
<name>A0A5J4TG40_9EUKA</name>
<dbReference type="EMBL" id="SNRW01032505">
    <property type="protein sequence ID" value="KAA6356723.1"/>
    <property type="molecule type" value="Genomic_DNA"/>
</dbReference>
<evidence type="ECO:0000313" key="1">
    <source>
        <dbReference type="EMBL" id="KAA6356723.1"/>
    </source>
</evidence>
<reference evidence="1 2" key="1">
    <citation type="submission" date="2019-03" db="EMBL/GenBank/DDBJ databases">
        <title>Single cell metagenomics reveals metabolic interactions within the superorganism composed of flagellate Streblomastix strix and complex community of Bacteroidetes bacteria on its surface.</title>
        <authorList>
            <person name="Treitli S.C."/>
            <person name="Kolisko M."/>
            <person name="Husnik F."/>
            <person name="Keeling P."/>
            <person name="Hampl V."/>
        </authorList>
    </citation>
    <scope>NUCLEOTIDE SEQUENCE [LARGE SCALE GENOMIC DNA]</scope>
    <source>
        <strain evidence="1">ST1C</strain>
    </source>
</reference>
<evidence type="ECO:0000313" key="2">
    <source>
        <dbReference type="Proteomes" id="UP000324800"/>
    </source>
</evidence>